<name>A0A5A4U7W4_9CAUD</name>
<gene>
    <name evidence="1" type="ORF">EO157G_4240</name>
</gene>
<dbReference type="Proteomes" id="UP000321352">
    <property type="component" value="Segment"/>
</dbReference>
<accession>A0A5A4U7W4</accession>
<proteinExistence type="predicted"/>
<reference evidence="1 2" key="1">
    <citation type="submission" date="2019-07" db="EMBL/GenBank/DDBJ databases">
        <title>Whole genome analysis of E. coli Jumbo phage.</title>
        <authorList>
            <person name="Azam A.H."/>
            <person name="Oishi K."/>
            <person name="Miyanaga K."/>
            <person name="Tanji Y."/>
        </authorList>
    </citation>
    <scope>NUCLEOTIDE SEQUENCE [LARGE SCALE GENOMIC DNA]</scope>
    <source>
        <strain evidence="1 2">SP27</strain>
    </source>
</reference>
<organism evidence="1 2">
    <name type="scientific">Escherichia phage SP27</name>
    <dbReference type="NCBI Taxonomy" id="2495557"/>
    <lineage>
        <taxon>Viruses</taxon>
        <taxon>Duplodnaviria</taxon>
        <taxon>Heunggongvirae</taxon>
        <taxon>Uroviricota</taxon>
        <taxon>Caudoviricetes</taxon>
        <taxon>Asteriusvirus</taxon>
        <taxon>Asteriusvirus PBECO4</taxon>
    </lineage>
</organism>
<protein>
    <submittedName>
        <fullName evidence="1">Uncharacterized protein</fullName>
    </submittedName>
</protein>
<sequence length="111" mass="13416">MSMKPLIQHNIFYRSLFKIQDDFYQTLSNDLIGKTVRYSEQYIKRMTSQYIDPEYEYEYDIEHINPNTRMKIIEIFKNGRTIGAEIEYLNCDCYIDTELSLDYLVLVDDEE</sequence>
<evidence type="ECO:0000313" key="2">
    <source>
        <dbReference type="Proteomes" id="UP000321352"/>
    </source>
</evidence>
<dbReference type="EMBL" id="LC494302">
    <property type="protein sequence ID" value="BBM62013.1"/>
    <property type="molecule type" value="Genomic_DNA"/>
</dbReference>
<evidence type="ECO:0000313" key="1">
    <source>
        <dbReference type="EMBL" id="BBM62013.1"/>
    </source>
</evidence>